<proteinExistence type="predicted"/>
<dbReference type="Proteomes" id="UP000242287">
    <property type="component" value="Unassembled WGS sequence"/>
</dbReference>
<protein>
    <submittedName>
        <fullName evidence="1">Uncharacterized protein</fullName>
    </submittedName>
</protein>
<name>A0A2A9NDM8_9AGAR</name>
<gene>
    <name evidence="1" type="ORF">AMATHDRAFT_66122</name>
</gene>
<evidence type="ECO:0000313" key="2">
    <source>
        <dbReference type="Proteomes" id="UP000242287"/>
    </source>
</evidence>
<dbReference type="AlphaFoldDB" id="A0A2A9NDM8"/>
<dbReference type="EMBL" id="KZ302074">
    <property type="protein sequence ID" value="PFH48168.1"/>
    <property type="molecule type" value="Genomic_DNA"/>
</dbReference>
<evidence type="ECO:0000313" key="1">
    <source>
        <dbReference type="EMBL" id="PFH48168.1"/>
    </source>
</evidence>
<accession>A0A2A9NDM8</accession>
<organism evidence="1 2">
    <name type="scientific">Amanita thiersii Skay4041</name>
    <dbReference type="NCBI Taxonomy" id="703135"/>
    <lineage>
        <taxon>Eukaryota</taxon>
        <taxon>Fungi</taxon>
        <taxon>Dikarya</taxon>
        <taxon>Basidiomycota</taxon>
        <taxon>Agaricomycotina</taxon>
        <taxon>Agaricomycetes</taxon>
        <taxon>Agaricomycetidae</taxon>
        <taxon>Agaricales</taxon>
        <taxon>Pluteineae</taxon>
        <taxon>Amanitaceae</taxon>
        <taxon>Amanita</taxon>
    </lineage>
</organism>
<reference evidence="1 2" key="1">
    <citation type="submission" date="2014-02" db="EMBL/GenBank/DDBJ databases">
        <title>Transposable element dynamics among asymbiotic and ectomycorrhizal Amanita fungi.</title>
        <authorList>
            <consortium name="DOE Joint Genome Institute"/>
            <person name="Hess J."/>
            <person name="Skrede I."/>
            <person name="Wolfe B."/>
            <person name="LaButti K."/>
            <person name="Ohm R.A."/>
            <person name="Grigoriev I.V."/>
            <person name="Pringle A."/>
        </authorList>
    </citation>
    <scope>NUCLEOTIDE SEQUENCE [LARGE SCALE GENOMIC DNA]</scope>
    <source>
        <strain evidence="1 2">SKay4041</strain>
    </source>
</reference>
<sequence>MQKRELVLMGKGTWPQQRFLQKGVVRAEEKKLAGAFFSNPVAFEPGLTVSQVVLLLWKCKS</sequence>
<keyword evidence="2" id="KW-1185">Reference proteome</keyword>